<organism evidence="8 9">
    <name type="scientific">Rheinheimera salexigens</name>
    <dbReference type="NCBI Taxonomy" id="1628148"/>
    <lineage>
        <taxon>Bacteria</taxon>
        <taxon>Pseudomonadati</taxon>
        <taxon>Pseudomonadota</taxon>
        <taxon>Gammaproteobacteria</taxon>
        <taxon>Chromatiales</taxon>
        <taxon>Chromatiaceae</taxon>
        <taxon>Rheinheimera</taxon>
    </lineage>
</organism>
<dbReference type="HAMAP" id="MF_00083">
    <property type="entry name" value="Pept_tRNA_hydro_bact"/>
    <property type="match status" value="1"/>
</dbReference>
<dbReference type="PROSITE" id="PS01196">
    <property type="entry name" value="PEPT_TRNA_HYDROL_2"/>
    <property type="match status" value="1"/>
</dbReference>
<comment type="function">
    <text evidence="7">Hydrolyzes ribosome-free peptidyl-tRNAs (with 1 or more amino acids incorporated), which drop off the ribosome during protein synthesis, or as a result of ribosome stalling.</text>
</comment>
<keyword evidence="4 7" id="KW-0694">RNA-binding</keyword>
<dbReference type="CDD" id="cd00462">
    <property type="entry name" value="PTH"/>
    <property type="match status" value="1"/>
</dbReference>
<dbReference type="Pfam" id="PF01195">
    <property type="entry name" value="Pept_tRNA_hydro"/>
    <property type="match status" value="1"/>
</dbReference>
<feature type="binding site" evidence="7">
    <location>
        <position position="75"/>
    </location>
    <ligand>
        <name>tRNA</name>
        <dbReference type="ChEBI" id="CHEBI:17843"/>
    </ligand>
</feature>
<dbReference type="Gene3D" id="3.40.50.1470">
    <property type="entry name" value="Peptidyl-tRNA hydrolase"/>
    <property type="match status" value="1"/>
</dbReference>
<dbReference type="AlphaFoldDB" id="A0A1E7Q4R3"/>
<dbReference type="InterPro" id="IPR018171">
    <property type="entry name" value="Pept_tRNA_hydro_CS"/>
</dbReference>
<protein>
    <recommendedName>
        <fullName evidence="6 7">Peptidyl-tRNA hydrolase</fullName>
        <shortName evidence="7">Pth</shortName>
        <ecNumber evidence="1 7">3.1.1.29</ecNumber>
    </recommendedName>
</protein>
<gene>
    <name evidence="7" type="primary">pth</name>
    <name evidence="8" type="ORF">BI198_05800</name>
</gene>
<evidence type="ECO:0000256" key="1">
    <source>
        <dbReference type="ARBA" id="ARBA00013260"/>
    </source>
</evidence>
<evidence type="ECO:0000256" key="7">
    <source>
        <dbReference type="HAMAP-Rule" id="MF_00083"/>
    </source>
</evidence>
<dbReference type="PANTHER" id="PTHR17224">
    <property type="entry name" value="PEPTIDYL-TRNA HYDROLASE"/>
    <property type="match status" value="1"/>
</dbReference>
<keyword evidence="3 7" id="KW-0378">Hydrolase</keyword>
<comment type="subunit">
    <text evidence="7">Monomer.</text>
</comment>
<feature type="binding site" evidence="7">
    <location>
        <position position="121"/>
    </location>
    <ligand>
        <name>tRNA</name>
        <dbReference type="ChEBI" id="CHEBI:17843"/>
    </ligand>
</feature>
<dbReference type="STRING" id="1628148.BI198_05800"/>
<dbReference type="SUPFAM" id="SSF53178">
    <property type="entry name" value="Peptidyl-tRNA hydrolase-like"/>
    <property type="match status" value="1"/>
</dbReference>
<proteinExistence type="inferred from homology"/>
<evidence type="ECO:0000256" key="4">
    <source>
        <dbReference type="ARBA" id="ARBA00022884"/>
    </source>
</evidence>
<reference evidence="9" key="1">
    <citation type="submission" date="2016-09" db="EMBL/GenBank/DDBJ databases">
        <authorList>
            <person name="Wan X."/>
            <person name="Hou S."/>
        </authorList>
    </citation>
    <scope>NUCLEOTIDE SEQUENCE [LARGE SCALE GENOMIC DNA]</scope>
    <source>
        <strain evidence="9">KH87</strain>
    </source>
</reference>
<evidence type="ECO:0000256" key="5">
    <source>
        <dbReference type="ARBA" id="ARBA00038063"/>
    </source>
</evidence>
<dbReference type="GO" id="GO:0000049">
    <property type="term" value="F:tRNA binding"/>
    <property type="evidence" value="ECO:0007669"/>
    <property type="project" value="UniProtKB-UniRule"/>
</dbReference>
<comment type="caution">
    <text evidence="8">The sequence shown here is derived from an EMBL/GenBank/DDBJ whole genome shotgun (WGS) entry which is preliminary data.</text>
</comment>
<dbReference type="EC" id="3.1.1.29" evidence="1 7"/>
<keyword evidence="2 7" id="KW-0820">tRNA-binding</keyword>
<dbReference type="NCBIfam" id="TIGR00447">
    <property type="entry name" value="pth"/>
    <property type="match status" value="1"/>
</dbReference>
<evidence type="ECO:0000313" key="9">
    <source>
        <dbReference type="Proteomes" id="UP000242258"/>
    </source>
</evidence>
<dbReference type="InterPro" id="IPR036416">
    <property type="entry name" value="Pept_tRNA_hydro_sf"/>
</dbReference>
<dbReference type="GO" id="GO:0004045">
    <property type="term" value="F:peptidyl-tRNA hydrolase activity"/>
    <property type="evidence" value="ECO:0007669"/>
    <property type="project" value="UniProtKB-UniRule"/>
</dbReference>
<feature type="site" description="Discriminates between blocked and unblocked aminoacyl-tRNA" evidence="7">
    <location>
        <position position="17"/>
    </location>
</feature>
<dbReference type="Proteomes" id="UP000242258">
    <property type="component" value="Unassembled WGS sequence"/>
</dbReference>
<evidence type="ECO:0000256" key="3">
    <source>
        <dbReference type="ARBA" id="ARBA00022801"/>
    </source>
</evidence>
<name>A0A1E7Q4R3_9GAMM</name>
<dbReference type="OrthoDB" id="9800507at2"/>
<keyword evidence="7" id="KW-0963">Cytoplasm</keyword>
<evidence type="ECO:0000256" key="2">
    <source>
        <dbReference type="ARBA" id="ARBA00022555"/>
    </source>
</evidence>
<sequence length="200" mass="21831">MSVNTQSAVQLIVGLGNPGPEYSQTRHNAGVWFVSQLARAFNVNLKSEPKFFGYTGKFICAGQEYKLLIPATYMNLSGKAVLAMAQFYKLTPEQILVAHDELALDPGSAKFKLGGGHAGHNGLRDIIARLSNNANFYRLRLGIGHPGHKDRVTGYVLGKAPQSEQQLIESCIDEAVSCFDLLAREGLVKAQNRLHSFKAS</sequence>
<accession>A0A1E7Q4R3</accession>
<evidence type="ECO:0000256" key="6">
    <source>
        <dbReference type="ARBA" id="ARBA00050038"/>
    </source>
</evidence>
<comment type="similarity">
    <text evidence="5 7">Belongs to the PTH family.</text>
</comment>
<feature type="binding site" evidence="7">
    <location>
        <position position="73"/>
    </location>
    <ligand>
        <name>tRNA</name>
        <dbReference type="ChEBI" id="CHEBI:17843"/>
    </ligand>
</feature>
<evidence type="ECO:0000313" key="8">
    <source>
        <dbReference type="EMBL" id="OEY69139.1"/>
    </source>
</evidence>
<feature type="binding site" evidence="7">
    <location>
        <position position="22"/>
    </location>
    <ligand>
        <name>tRNA</name>
        <dbReference type="ChEBI" id="CHEBI:17843"/>
    </ligand>
</feature>
<comment type="catalytic activity">
    <reaction evidence="7">
        <text>an N-acyl-L-alpha-aminoacyl-tRNA + H2O = an N-acyl-L-amino acid + a tRNA + H(+)</text>
        <dbReference type="Rhea" id="RHEA:54448"/>
        <dbReference type="Rhea" id="RHEA-COMP:10123"/>
        <dbReference type="Rhea" id="RHEA-COMP:13883"/>
        <dbReference type="ChEBI" id="CHEBI:15377"/>
        <dbReference type="ChEBI" id="CHEBI:15378"/>
        <dbReference type="ChEBI" id="CHEBI:59874"/>
        <dbReference type="ChEBI" id="CHEBI:78442"/>
        <dbReference type="ChEBI" id="CHEBI:138191"/>
        <dbReference type="EC" id="3.1.1.29"/>
    </reaction>
</comment>
<dbReference type="GO" id="GO:0072344">
    <property type="term" value="P:rescue of stalled ribosome"/>
    <property type="evidence" value="ECO:0007669"/>
    <property type="project" value="UniProtKB-UniRule"/>
</dbReference>
<dbReference type="InterPro" id="IPR001328">
    <property type="entry name" value="Pept_tRNA_hydro"/>
</dbReference>
<comment type="function">
    <text evidence="7">Catalyzes the release of premature peptidyl moieties from peptidyl-tRNA molecules trapped in stalled 50S ribosomal subunits, and thus maintains levels of free tRNAs and 50S ribosomes.</text>
</comment>
<dbReference type="PANTHER" id="PTHR17224:SF1">
    <property type="entry name" value="PEPTIDYL-TRNA HYDROLASE"/>
    <property type="match status" value="1"/>
</dbReference>
<dbReference type="GO" id="GO:0005737">
    <property type="term" value="C:cytoplasm"/>
    <property type="evidence" value="ECO:0007669"/>
    <property type="project" value="UniProtKB-SubCell"/>
</dbReference>
<dbReference type="RefSeq" id="WP_070048705.1">
    <property type="nucleotide sequence ID" value="NZ_CBCSDO010000003.1"/>
</dbReference>
<dbReference type="GO" id="GO:0006515">
    <property type="term" value="P:protein quality control for misfolded or incompletely synthesized proteins"/>
    <property type="evidence" value="ECO:0007669"/>
    <property type="project" value="UniProtKB-UniRule"/>
</dbReference>
<keyword evidence="9" id="KW-1185">Reference proteome</keyword>
<dbReference type="EMBL" id="MKEK01000001">
    <property type="protein sequence ID" value="OEY69139.1"/>
    <property type="molecule type" value="Genomic_DNA"/>
</dbReference>
<dbReference type="FunFam" id="3.40.50.1470:FF:000001">
    <property type="entry name" value="Peptidyl-tRNA hydrolase"/>
    <property type="match status" value="1"/>
</dbReference>
<comment type="subcellular location">
    <subcellularLocation>
        <location evidence="7">Cytoplasm</location>
    </subcellularLocation>
</comment>
<feature type="active site" description="Proton acceptor" evidence="7">
    <location>
        <position position="27"/>
    </location>
</feature>
<feature type="site" description="Stabilizes the basic form of H active site to accept a proton" evidence="7">
    <location>
        <position position="100"/>
    </location>
</feature>